<feature type="transmembrane region" description="Helical" evidence="8">
    <location>
        <begin position="154"/>
        <end position="174"/>
    </location>
</feature>
<keyword evidence="10" id="KW-1185">Reference proteome</keyword>
<feature type="transmembrane region" description="Helical" evidence="8">
    <location>
        <begin position="12"/>
        <end position="34"/>
    </location>
</feature>
<evidence type="ECO:0000256" key="2">
    <source>
        <dbReference type="ARBA" id="ARBA00009142"/>
    </source>
</evidence>
<evidence type="ECO:0000256" key="7">
    <source>
        <dbReference type="ARBA" id="ARBA00023136"/>
    </source>
</evidence>
<evidence type="ECO:0000256" key="1">
    <source>
        <dbReference type="ARBA" id="ARBA00004651"/>
    </source>
</evidence>
<name>M5E4T8_9FIRM</name>
<evidence type="ECO:0000256" key="8">
    <source>
        <dbReference type="RuleBase" id="RU363041"/>
    </source>
</evidence>
<evidence type="ECO:0000313" key="10">
    <source>
        <dbReference type="Proteomes" id="UP000012063"/>
    </source>
</evidence>
<dbReference type="PANTHER" id="PTHR30269">
    <property type="entry name" value="TRANSMEMBRANE PROTEIN YFCA"/>
    <property type="match status" value="1"/>
</dbReference>
<keyword evidence="6 8" id="KW-1133">Transmembrane helix</keyword>
<keyword evidence="3" id="KW-0813">Transport</keyword>
<dbReference type="Proteomes" id="UP000012063">
    <property type="component" value="Unassembled WGS sequence"/>
</dbReference>
<keyword evidence="7 8" id="KW-0472">Membrane</keyword>
<dbReference type="InParanoid" id="M5E4T8"/>
<dbReference type="EMBL" id="CAUI01000023">
    <property type="protein sequence ID" value="CCU81034.1"/>
    <property type="molecule type" value="Genomic_DNA"/>
</dbReference>
<sequence>MAQVSMGLMPLFRSPTSASIIFSLIAVVSNFRVWWSVRDNFVVKDWLFPVIGLAFGMPLGIYVFSAFSKSQFRIAIGITLLLAVVLITLFKRLDFFRDWLKKQDLNPGWKSAVAAGFIAGIFGGAVAIPGPPMIIYGTFMVVAGFWESKHMKSIFTAFFGTLMLYRLLAVLVAGSFTMPLFLEALIVMPALFLGSWLGIKIYNHIPEKIFSWFVLIMLSINALTLLLTA</sequence>
<feature type="transmembrane region" description="Helical" evidence="8">
    <location>
        <begin position="113"/>
        <end position="142"/>
    </location>
</feature>
<dbReference type="PANTHER" id="PTHR30269:SF37">
    <property type="entry name" value="MEMBRANE TRANSPORTER PROTEIN"/>
    <property type="match status" value="1"/>
</dbReference>
<keyword evidence="5 8" id="KW-0812">Transmembrane</keyword>
<dbReference type="GO" id="GO:0005886">
    <property type="term" value="C:plasma membrane"/>
    <property type="evidence" value="ECO:0007669"/>
    <property type="project" value="UniProtKB-SubCell"/>
</dbReference>
<evidence type="ECO:0000256" key="3">
    <source>
        <dbReference type="ARBA" id="ARBA00022448"/>
    </source>
</evidence>
<evidence type="ECO:0000256" key="6">
    <source>
        <dbReference type="ARBA" id="ARBA00022989"/>
    </source>
</evidence>
<gene>
    <name evidence="9" type="ORF">HSACCH_02527</name>
</gene>
<dbReference type="eggNOG" id="COG0730">
    <property type="taxonomic scope" value="Bacteria"/>
</dbReference>
<accession>M5E4T8</accession>
<proteinExistence type="inferred from homology"/>
<comment type="caution">
    <text evidence="9">The sequence shown here is derived from an EMBL/GenBank/DDBJ whole genome shotgun (WGS) entry which is preliminary data.</text>
</comment>
<organism evidence="9 10">
    <name type="scientific">Halanaerobium saccharolyticum subsp. saccharolyticum DSM 6643</name>
    <dbReference type="NCBI Taxonomy" id="1293054"/>
    <lineage>
        <taxon>Bacteria</taxon>
        <taxon>Bacillati</taxon>
        <taxon>Bacillota</taxon>
        <taxon>Clostridia</taxon>
        <taxon>Halanaerobiales</taxon>
        <taxon>Halanaerobiaceae</taxon>
        <taxon>Halanaerobium</taxon>
    </lineage>
</organism>
<dbReference type="InterPro" id="IPR052017">
    <property type="entry name" value="TSUP"/>
</dbReference>
<dbReference type="STRING" id="1293054.HSACCH_02527"/>
<feature type="transmembrane region" description="Helical" evidence="8">
    <location>
        <begin position="209"/>
        <end position="227"/>
    </location>
</feature>
<feature type="transmembrane region" description="Helical" evidence="8">
    <location>
        <begin position="74"/>
        <end position="93"/>
    </location>
</feature>
<dbReference type="AlphaFoldDB" id="M5E4T8"/>
<evidence type="ECO:0000256" key="4">
    <source>
        <dbReference type="ARBA" id="ARBA00022475"/>
    </source>
</evidence>
<dbReference type="Pfam" id="PF01925">
    <property type="entry name" value="TauE"/>
    <property type="match status" value="1"/>
</dbReference>
<feature type="transmembrane region" description="Helical" evidence="8">
    <location>
        <begin position="46"/>
        <end position="67"/>
    </location>
</feature>
<dbReference type="InterPro" id="IPR002781">
    <property type="entry name" value="TM_pro_TauE-like"/>
</dbReference>
<protein>
    <recommendedName>
        <fullName evidence="8">Probable membrane transporter protein</fullName>
    </recommendedName>
</protein>
<comment type="similarity">
    <text evidence="2 8">Belongs to the 4-toluene sulfonate uptake permease (TSUP) (TC 2.A.102) family.</text>
</comment>
<evidence type="ECO:0000256" key="5">
    <source>
        <dbReference type="ARBA" id="ARBA00022692"/>
    </source>
</evidence>
<comment type="subcellular location">
    <subcellularLocation>
        <location evidence="1 8">Cell membrane</location>
        <topology evidence="1 8">Multi-pass membrane protein</topology>
    </subcellularLocation>
</comment>
<evidence type="ECO:0000313" key="9">
    <source>
        <dbReference type="EMBL" id="CCU81034.1"/>
    </source>
</evidence>
<keyword evidence="4 8" id="KW-1003">Cell membrane</keyword>
<reference evidence="10" key="1">
    <citation type="journal article" date="2013" name="Genome Announc.">
        <title>Genome Sequence of Halanaerobium saccharolyticum subsp. saccharolyticum Strain DSM 6643T, a Halophilic Hydrogen-Producing Bacterium.</title>
        <authorList>
            <person name="Kivisto A."/>
            <person name="Larjo A."/>
            <person name="Ciranna A."/>
            <person name="Santala V."/>
            <person name="Roos C."/>
            <person name="Karp M."/>
        </authorList>
    </citation>
    <scope>NUCLEOTIDE SEQUENCE [LARGE SCALE GENOMIC DNA]</scope>
    <source>
        <strain evidence="10">DSM 6643</strain>
    </source>
</reference>
<feature type="transmembrane region" description="Helical" evidence="8">
    <location>
        <begin position="180"/>
        <end position="197"/>
    </location>
</feature>